<dbReference type="EMBL" id="CAJVPV010000359">
    <property type="protein sequence ID" value="CAG8453123.1"/>
    <property type="molecule type" value="Genomic_DNA"/>
</dbReference>
<evidence type="ECO:0000313" key="2">
    <source>
        <dbReference type="Proteomes" id="UP000789342"/>
    </source>
</evidence>
<sequence length="123" mass="14452">MGSDLILTYPMFPHNDQTESPLLTEGNRDFIQWGTEKTNYESFQLMTPGMKKLCKQPESASESNTTSTLYATIFTLESFYEWFNHYRKEYTKRTSEGKVADDIRKQIPNTISESLLRKTKERY</sequence>
<protein>
    <submittedName>
        <fullName evidence="1">8527_t:CDS:1</fullName>
    </submittedName>
</protein>
<evidence type="ECO:0000313" key="1">
    <source>
        <dbReference type="EMBL" id="CAG8453123.1"/>
    </source>
</evidence>
<accession>A0A9N8VKY9</accession>
<proteinExistence type="predicted"/>
<dbReference type="AlphaFoldDB" id="A0A9N8VKY9"/>
<reference evidence="1" key="1">
    <citation type="submission" date="2021-06" db="EMBL/GenBank/DDBJ databases">
        <authorList>
            <person name="Kallberg Y."/>
            <person name="Tangrot J."/>
            <person name="Rosling A."/>
        </authorList>
    </citation>
    <scope>NUCLEOTIDE SEQUENCE</scope>
    <source>
        <strain evidence="1">CL551</strain>
    </source>
</reference>
<organism evidence="1 2">
    <name type="scientific">Acaulospora morrowiae</name>
    <dbReference type="NCBI Taxonomy" id="94023"/>
    <lineage>
        <taxon>Eukaryota</taxon>
        <taxon>Fungi</taxon>
        <taxon>Fungi incertae sedis</taxon>
        <taxon>Mucoromycota</taxon>
        <taxon>Glomeromycotina</taxon>
        <taxon>Glomeromycetes</taxon>
        <taxon>Diversisporales</taxon>
        <taxon>Acaulosporaceae</taxon>
        <taxon>Acaulospora</taxon>
    </lineage>
</organism>
<comment type="caution">
    <text evidence="1">The sequence shown here is derived from an EMBL/GenBank/DDBJ whole genome shotgun (WGS) entry which is preliminary data.</text>
</comment>
<name>A0A9N8VKY9_9GLOM</name>
<dbReference type="OrthoDB" id="2395414at2759"/>
<gene>
    <name evidence="1" type="ORF">AMORRO_LOCUS1000</name>
</gene>
<dbReference type="Proteomes" id="UP000789342">
    <property type="component" value="Unassembled WGS sequence"/>
</dbReference>
<keyword evidence="2" id="KW-1185">Reference proteome</keyword>